<reference evidence="1" key="1">
    <citation type="submission" date="2018-02" db="EMBL/GenBank/DDBJ databases">
        <title>Rhizophora mucronata_Transcriptome.</title>
        <authorList>
            <person name="Meera S.P."/>
            <person name="Sreeshan A."/>
            <person name="Augustine A."/>
        </authorList>
    </citation>
    <scope>NUCLEOTIDE SEQUENCE</scope>
    <source>
        <tissue evidence="1">Leaf</tissue>
    </source>
</reference>
<name>A0A2P2P694_RHIMU</name>
<accession>A0A2P2P694</accession>
<proteinExistence type="predicted"/>
<dbReference type="AlphaFoldDB" id="A0A2P2P694"/>
<evidence type="ECO:0000313" key="1">
    <source>
        <dbReference type="EMBL" id="MBX50285.1"/>
    </source>
</evidence>
<dbReference type="EMBL" id="GGEC01069801">
    <property type="protein sequence ID" value="MBX50285.1"/>
    <property type="molecule type" value="Transcribed_RNA"/>
</dbReference>
<protein>
    <submittedName>
        <fullName evidence="1">Uncharacterized protein</fullName>
    </submittedName>
</protein>
<organism evidence="1">
    <name type="scientific">Rhizophora mucronata</name>
    <name type="common">Asiatic mangrove</name>
    <dbReference type="NCBI Taxonomy" id="61149"/>
    <lineage>
        <taxon>Eukaryota</taxon>
        <taxon>Viridiplantae</taxon>
        <taxon>Streptophyta</taxon>
        <taxon>Embryophyta</taxon>
        <taxon>Tracheophyta</taxon>
        <taxon>Spermatophyta</taxon>
        <taxon>Magnoliopsida</taxon>
        <taxon>eudicotyledons</taxon>
        <taxon>Gunneridae</taxon>
        <taxon>Pentapetalae</taxon>
        <taxon>rosids</taxon>
        <taxon>fabids</taxon>
        <taxon>Malpighiales</taxon>
        <taxon>Rhizophoraceae</taxon>
        <taxon>Rhizophora</taxon>
    </lineage>
</organism>
<sequence>MFFRLTVNSAVPRINVYVSLNRLQATNPQGTTGRPLLDC</sequence>